<accession>B3S0F5</accession>
<dbReference type="KEGG" id="tad:TRIADDRAFT_57030"/>
<reference evidence="1 2" key="1">
    <citation type="journal article" date="2008" name="Nature">
        <title>The Trichoplax genome and the nature of placozoans.</title>
        <authorList>
            <person name="Srivastava M."/>
            <person name="Begovic E."/>
            <person name="Chapman J."/>
            <person name="Putnam N.H."/>
            <person name="Hellsten U."/>
            <person name="Kawashima T."/>
            <person name="Kuo A."/>
            <person name="Mitros T."/>
            <person name="Salamov A."/>
            <person name="Carpenter M.L."/>
            <person name="Signorovitch A.Y."/>
            <person name="Moreno M.A."/>
            <person name="Kamm K."/>
            <person name="Grimwood J."/>
            <person name="Schmutz J."/>
            <person name="Shapiro H."/>
            <person name="Grigoriev I.V."/>
            <person name="Buss L.W."/>
            <person name="Schierwater B."/>
            <person name="Dellaporta S.L."/>
            <person name="Rokhsar D.S."/>
        </authorList>
    </citation>
    <scope>NUCLEOTIDE SEQUENCE [LARGE SCALE GENOMIC DNA]</scope>
    <source>
        <strain evidence="1 2">Grell-BS-1999</strain>
    </source>
</reference>
<organism evidence="1 2">
    <name type="scientific">Trichoplax adhaerens</name>
    <name type="common">Trichoplax reptans</name>
    <dbReference type="NCBI Taxonomy" id="10228"/>
    <lineage>
        <taxon>Eukaryota</taxon>
        <taxon>Metazoa</taxon>
        <taxon>Placozoa</taxon>
        <taxon>Uniplacotomia</taxon>
        <taxon>Trichoplacea</taxon>
        <taxon>Trichoplacidae</taxon>
        <taxon>Trichoplax</taxon>
    </lineage>
</organism>
<dbReference type="RefSeq" id="XP_002113154.1">
    <property type="nucleotide sequence ID" value="XM_002113118.1"/>
</dbReference>
<gene>
    <name evidence="1" type="ORF">TRIADDRAFT_57030</name>
</gene>
<dbReference type="Proteomes" id="UP000009022">
    <property type="component" value="Unassembled WGS sequence"/>
</dbReference>
<dbReference type="AlphaFoldDB" id="B3S0F5"/>
<dbReference type="HOGENOM" id="CLU_1680199_0_0_1"/>
<name>B3S0F5_TRIAD</name>
<evidence type="ECO:0000313" key="2">
    <source>
        <dbReference type="Proteomes" id="UP000009022"/>
    </source>
</evidence>
<sequence length="157" mass="18155">MDDDGQLKSIDLNRKVQKALCSNQLQNTCQLMVEAMSYTDCKPFLSRKPDNLIQDYIDELIDQYDHVIDIFRKEPKGYISKAAVLVLANKWTDARLTLGKGLMVCSDKDEIREALNRLNHVFRETESVKTSSNRLNYYKRKETSSLPTVKDEESVEM</sequence>
<dbReference type="EMBL" id="DS985246">
    <property type="protein sequence ID" value="EDV23628.1"/>
    <property type="molecule type" value="Genomic_DNA"/>
</dbReference>
<dbReference type="InParanoid" id="B3S0F5"/>
<dbReference type="GeneID" id="6754366"/>
<protein>
    <submittedName>
        <fullName evidence="1">Uncharacterized protein</fullName>
    </submittedName>
</protein>
<proteinExistence type="predicted"/>
<dbReference type="CTD" id="6754366"/>
<evidence type="ECO:0000313" key="1">
    <source>
        <dbReference type="EMBL" id="EDV23628.1"/>
    </source>
</evidence>
<keyword evidence="2" id="KW-1185">Reference proteome</keyword>